<comment type="caution">
    <text evidence="2">The sequence shown here is derived from an EMBL/GenBank/DDBJ whole genome shotgun (WGS) entry which is preliminary data.</text>
</comment>
<feature type="coiled-coil region" evidence="1">
    <location>
        <begin position="33"/>
        <end position="67"/>
    </location>
</feature>
<accession>A0A0W8E3S7</accession>
<name>A0A0W8E3S7_9ZZZZ</name>
<proteinExistence type="predicted"/>
<protein>
    <submittedName>
        <fullName evidence="2">Uncharacterized protein</fullName>
    </submittedName>
</protein>
<dbReference type="AlphaFoldDB" id="A0A0W8E3S7"/>
<sequence>MLNVIQIDGKKQIVKPQDIENMYQENTRLHAQLRYEQKTRERAELLLHQAKEQYAKLEKETRLHKKIFDLAEDAFINNRISTKDEGYTGMIAKLLSKKS</sequence>
<keyword evidence="1" id="KW-0175">Coiled coil</keyword>
<gene>
    <name evidence="2" type="ORF">ASZ90_019469</name>
</gene>
<evidence type="ECO:0000256" key="1">
    <source>
        <dbReference type="SAM" id="Coils"/>
    </source>
</evidence>
<organism evidence="2">
    <name type="scientific">hydrocarbon metagenome</name>
    <dbReference type="NCBI Taxonomy" id="938273"/>
    <lineage>
        <taxon>unclassified sequences</taxon>
        <taxon>metagenomes</taxon>
        <taxon>ecological metagenomes</taxon>
    </lineage>
</organism>
<reference evidence="2" key="1">
    <citation type="journal article" date="2015" name="Proc. Natl. Acad. Sci. U.S.A.">
        <title>Networks of energetic and metabolic interactions define dynamics in microbial communities.</title>
        <authorList>
            <person name="Embree M."/>
            <person name="Liu J.K."/>
            <person name="Al-Bassam M.M."/>
            <person name="Zengler K."/>
        </authorList>
    </citation>
    <scope>NUCLEOTIDE SEQUENCE</scope>
</reference>
<evidence type="ECO:0000313" key="2">
    <source>
        <dbReference type="EMBL" id="KUG03129.1"/>
    </source>
</evidence>
<dbReference type="EMBL" id="LNQE01001892">
    <property type="protein sequence ID" value="KUG03129.1"/>
    <property type="molecule type" value="Genomic_DNA"/>
</dbReference>